<dbReference type="InterPro" id="IPR052343">
    <property type="entry name" value="Retrotransposon-Effector_Assoc"/>
</dbReference>
<dbReference type="InterPro" id="IPR036691">
    <property type="entry name" value="Endo/exonu/phosph_ase_sf"/>
</dbReference>
<keyword evidence="2" id="KW-1185">Reference proteome</keyword>
<organism evidence="1 2">
    <name type="scientific">Dipteronia sinensis</name>
    <dbReference type="NCBI Taxonomy" id="43782"/>
    <lineage>
        <taxon>Eukaryota</taxon>
        <taxon>Viridiplantae</taxon>
        <taxon>Streptophyta</taxon>
        <taxon>Embryophyta</taxon>
        <taxon>Tracheophyta</taxon>
        <taxon>Spermatophyta</taxon>
        <taxon>Magnoliopsida</taxon>
        <taxon>eudicotyledons</taxon>
        <taxon>Gunneridae</taxon>
        <taxon>Pentapetalae</taxon>
        <taxon>rosids</taxon>
        <taxon>malvids</taxon>
        <taxon>Sapindales</taxon>
        <taxon>Sapindaceae</taxon>
        <taxon>Hippocastanoideae</taxon>
        <taxon>Acereae</taxon>
        <taxon>Dipteronia</taxon>
    </lineage>
</organism>
<dbReference type="AlphaFoldDB" id="A0AAE0E8H3"/>
<reference evidence="1" key="1">
    <citation type="journal article" date="2023" name="Plant J.">
        <title>Genome sequences and population genomics provide insights into the demographic history, inbreeding, and mutation load of two 'living fossil' tree species of Dipteronia.</title>
        <authorList>
            <person name="Feng Y."/>
            <person name="Comes H.P."/>
            <person name="Chen J."/>
            <person name="Zhu S."/>
            <person name="Lu R."/>
            <person name="Zhang X."/>
            <person name="Li P."/>
            <person name="Qiu J."/>
            <person name="Olsen K.M."/>
            <person name="Qiu Y."/>
        </authorList>
    </citation>
    <scope>NUCLEOTIDE SEQUENCE</scope>
    <source>
        <strain evidence="1">NBL</strain>
    </source>
</reference>
<dbReference type="Proteomes" id="UP001281410">
    <property type="component" value="Unassembled WGS sequence"/>
</dbReference>
<sequence length="462" mass="52869">MTSLWEVLVDTSNKFSALDEDGDYCNDDDSPSTASPDHSLWHSKIKNIDGVTIIGHSSPIESSSNNKRKKTGLLRKFRISFVYGSNDDRSRRAFCQSMCSSLHGSPWIVLGYFNVSRRVDESIEDCSRISDAMEEFNDCLQYLELYDLRFLGFLHTWCNKRSNGCISNKLDRVVVNNDWLVKFQNSKAIFLPPSFEAKDALDECQRLLDLQPLDSNLRIWENDLISYYTSTLKAAEHLLRKKSRIQWRKASERNSAYFFKAINGKRNKNKIHFITGDNGSLIEGYIRVKNEAIRHFQTILACSMPARHGIGSTLSNIIDNVISNDQADFMGRDVTNDQIREVCFSLHCNKAPGPDGFNAQFFKITWDIVGEDVISAVQEFFRSVVCSRNLMPRFLLWSLQSLILLRLRTFRPISCCNTLYKIIAKIIANRIKPCLLDIISPSQLSLWLVGVLVTTYFLCKSL</sequence>
<dbReference type="PANTHER" id="PTHR46890">
    <property type="entry name" value="NON-LTR RETROLELEMENT REVERSE TRANSCRIPTASE-LIKE PROTEIN-RELATED"/>
    <property type="match status" value="1"/>
</dbReference>
<comment type="caution">
    <text evidence="1">The sequence shown here is derived from an EMBL/GenBank/DDBJ whole genome shotgun (WGS) entry which is preliminary data.</text>
</comment>
<dbReference type="EMBL" id="JANJYJ010000004">
    <property type="protein sequence ID" value="KAK3218482.1"/>
    <property type="molecule type" value="Genomic_DNA"/>
</dbReference>
<proteinExistence type="predicted"/>
<accession>A0AAE0E8H3</accession>
<dbReference type="PANTHER" id="PTHR46890:SF48">
    <property type="entry name" value="RNA-DIRECTED DNA POLYMERASE"/>
    <property type="match status" value="1"/>
</dbReference>
<protein>
    <recommendedName>
        <fullName evidence="3">RNA-directed DNA polymerase, eukaryota, reverse transcriptase zinc-binding domain protein</fullName>
    </recommendedName>
</protein>
<evidence type="ECO:0000313" key="1">
    <source>
        <dbReference type="EMBL" id="KAK3218482.1"/>
    </source>
</evidence>
<name>A0AAE0E8H3_9ROSI</name>
<evidence type="ECO:0008006" key="3">
    <source>
        <dbReference type="Google" id="ProtNLM"/>
    </source>
</evidence>
<dbReference type="SUPFAM" id="SSF56219">
    <property type="entry name" value="DNase I-like"/>
    <property type="match status" value="1"/>
</dbReference>
<gene>
    <name evidence="1" type="ORF">Dsin_012452</name>
</gene>
<evidence type="ECO:0000313" key="2">
    <source>
        <dbReference type="Proteomes" id="UP001281410"/>
    </source>
</evidence>